<feature type="region of interest" description="Disordered" evidence="1">
    <location>
        <begin position="19"/>
        <end position="42"/>
    </location>
</feature>
<dbReference type="EMBL" id="BTCM01000003">
    <property type="protein sequence ID" value="GMK56495.1"/>
    <property type="molecule type" value="Genomic_DNA"/>
</dbReference>
<evidence type="ECO:0000313" key="2">
    <source>
        <dbReference type="EMBL" id="GMK56495.1"/>
    </source>
</evidence>
<evidence type="ECO:0000313" key="3">
    <source>
        <dbReference type="Proteomes" id="UP001222932"/>
    </source>
</evidence>
<protein>
    <submittedName>
        <fullName evidence="2">Uncharacterized protein</fullName>
    </submittedName>
</protein>
<accession>A0AAD3YAY3</accession>
<sequence>MSKQTPYSLRHDALHNAVSKSASSHLPQGTTQHLQTDDASRERRNARGLELFKAMNLVINEAPLEVLLPLRQTCHSLYQRADGRLLWHFAVGPDGIDLAARRKNELDIDIHSPNTEPRHVLDIRGPDEGCIGCNTDAVSERLRCTCIRKRLRQLRCLSGIRFDMVRVWVNSNQNLGNFQRGEDNILKAQTTVYIVDIDHKPNKAVYLPTAPIGGSPEVTIIMVVDPAATGELSAQSHFASGQPNPNATYSYLFASNNPSWYSIPTTNNWPGAPVNDEIAFMDVFMVHFAQIQLATKPAWTYLVGSEVWPSDWLAAHRLQEDDWEQKYDVAVQNYVQERVFPLLVRVDAVRKHVQGVFKADEMMHAVTAAGRSYGWQTLAEFDERWQAKHGLPLSFVLCC</sequence>
<evidence type="ECO:0000256" key="1">
    <source>
        <dbReference type="SAM" id="MobiDB-lite"/>
    </source>
</evidence>
<dbReference type="Proteomes" id="UP001222932">
    <property type="component" value="Unassembled WGS sequence"/>
</dbReference>
<comment type="caution">
    <text evidence="2">The sequence shown here is derived from an EMBL/GenBank/DDBJ whole genome shotgun (WGS) entry which is preliminary data.</text>
</comment>
<gene>
    <name evidence="2" type="ORF">CspeluHIS016_0303350</name>
</gene>
<feature type="compositionally biased region" description="Polar residues" evidence="1">
    <location>
        <begin position="19"/>
        <end position="34"/>
    </location>
</feature>
<reference evidence="2" key="1">
    <citation type="journal article" date="2023" name="BMC Genomics">
        <title>Chromosome-level genome assemblies of Cutaneotrichosporon spp. (Trichosporonales, Basidiomycota) reveal imbalanced evolution between nucleotide sequences and chromosome synteny.</title>
        <authorList>
            <person name="Kobayashi Y."/>
            <person name="Kayamori A."/>
            <person name="Aoki K."/>
            <person name="Shiwa Y."/>
            <person name="Matsutani M."/>
            <person name="Fujita N."/>
            <person name="Sugita T."/>
            <person name="Iwasaki W."/>
            <person name="Tanaka N."/>
            <person name="Takashima M."/>
        </authorList>
    </citation>
    <scope>NUCLEOTIDE SEQUENCE</scope>
    <source>
        <strain evidence="2">HIS016</strain>
    </source>
</reference>
<organism evidence="2 3">
    <name type="scientific">Cutaneotrichosporon spelunceum</name>
    <dbReference type="NCBI Taxonomy" id="1672016"/>
    <lineage>
        <taxon>Eukaryota</taxon>
        <taxon>Fungi</taxon>
        <taxon>Dikarya</taxon>
        <taxon>Basidiomycota</taxon>
        <taxon>Agaricomycotina</taxon>
        <taxon>Tremellomycetes</taxon>
        <taxon>Trichosporonales</taxon>
        <taxon>Trichosporonaceae</taxon>
        <taxon>Cutaneotrichosporon</taxon>
    </lineage>
</organism>
<dbReference type="AlphaFoldDB" id="A0AAD3YAY3"/>
<keyword evidence="3" id="KW-1185">Reference proteome</keyword>
<reference evidence="2" key="2">
    <citation type="submission" date="2023-06" db="EMBL/GenBank/DDBJ databases">
        <authorList>
            <person name="Kobayashi Y."/>
            <person name="Kayamori A."/>
            <person name="Aoki K."/>
            <person name="Shiwa Y."/>
            <person name="Fujita N."/>
            <person name="Sugita T."/>
            <person name="Iwasaki W."/>
            <person name="Tanaka N."/>
            <person name="Takashima M."/>
        </authorList>
    </citation>
    <scope>NUCLEOTIDE SEQUENCE</scope>
    <source>
        <strain evidence="2">HIS016</strain>
    </source>
</reference>
<proteinExistence type="predicted"/>
<name>A0AAD3YAY3_9TREE</name>